<dbReference type="AlphaFoldDB" id="A0A418SB59"/>
<organism evidence="1 2">
    <name type="scientific">Pseudooceanicola algae</name>
    <dbReference type="NCBI Taxonomy" id="1537215"/>
    <lineage>
        <taxon>Bacteria</taxon>
        <taxon>Pseudomonadati</taxon>
        <taxon>Pseudomonadota</taxon>
        <taxon>Alphaproteobacteria</taxon>
        <taxon>Rhodobacterales</taxon>
        <taxon>Paracoccaceae</taxon>
        <taxon>Pseudooceanicola</taxon>
    </lineage>
</organism>
<protein>
    <submittedName>
        <fullName evidence="1">Uncharacterized protein</fullName>
    </submittedName>
</protein>
<dbReference type="Proteomes" id="UP000283786">
    <property type="component" value="Chromosome"/>
</dbReference>
<dbReference type="EMBL" id="CP060436">
    <property type="protein sequence ID" value="QPM91293.1"/>
    <property type="molecule type" value="Genomic_DNA"/>
</dbReference>
<dbReference type="NCBIfam" id="NF009270">
    <property type="entry name" value="PRK12627.1"/>
    <property type="match status" value="1"/>
</dbReference>
<gene>
    <name evidence="1" type="ORF">PSAL_025460</name>
</gene>
<dbReference type="OrthoDB" id="9788334at2"/>
<proteinExistence type="predicted"/>
<dbReference type="RefSeq" id="WP_119841009.1">
    <property type="nucleotide sequence ID" value="NZ_CP060436.1"/>
</dbReference>
<reference evidence="1 2" key="1">
    <citation type="submission" date="2020-08" db="EMBL/GenBank/DDBJ databases">
        <title>Genome sequence of Rhodobacteraceae bacterium Lw-13e.</title>
        <authorList>
            <person name="Poehlein A."/>
            <person name="Wolter L."/>
            <person name="Daniel R."/>
            <person name="Brinkhoff T."/>
        </authorList>
    </citation>
    <scope>NUCLEOTIDE SEQUENCE [LARGE SCALE GENOMIC DNA]</scope>
    <source>
        <strain evidence="1 2">Lw-13e</strain>
    </source>
</reference>
<name>A0A418SB59_9RHOB</name>
<evidence type="ECO:0000313" key="2">
    <source>
        <dbReference type="Proteomes" id="UP000283786"/>
    </source>
</evidence>
<evidence type="ECO:0000313" key="1">
    <source>
        <dbReference type="EMBL" id="QPM91293.1"/>
    </source>
</evidence>
<sequence length="130" mass="14456">MFDKLQVFRMADAMARHASARQTIVAENMANADTPDFKARDIASFSETIDSTAPDFGLRSTRKAHLNEAQSALSKFAVREEDRPFTSPNGNSVSVEDQVMKSVEVKQQHDRAVAIYKSALNVMHTALGRR</sequence>
<keyword evidence="2" id="KW-1185">Reference proteome</keyword>
<dbReference type="KEGG" id="palw:PSAL_025460"/>
<accession>A0A418SB59</accession>